<accession>A0A0L0FAV8</accession>
<keyword evidence="2" id="KW-1185">Reference proteome</keyword>
<evidence type="ECO:0000313" key="1">
    <source>
        <dbReference type="EMBL" id="KNC73895.1"/>
    </source>
</evidence>
<dbReference type="EMBL" id="KQ245011">
    <property type="protein sequence ID" value="KNC73895.1"/>
    <property type="molecule type" value="Genomic_DNA"/>
</dbReference>
<gene>
    <name evidence="1" type="ORF">SARC_13546</name>
</gene>
<dbReference type="GeneID" id="25914050"/>
<dbReference type="AlphaFoldDB" id="A0A0L0FAV8"/>
<organism evidence="1 2">
    <name type="scientific">Sphaeroforma arctica JP610</name>
    <dbReference type="NCBI Taxonomy" id="667725"/>
    <lineage>
        <taxon>Eukaryota</taxon>
        <taxon>Ichthyosporea</taxon>
        <taxon>Ichthyophonida</taxon>
        <taxon>Sphaeroforma</taxon>
    </lineage>
</organism>
<protein>
    <submittedName>
        <fullName evidence="1">Uncharacterized protein</fullName>
    </submittedName>
</protein>
<proteinExistence type="predicted"/>
<name>A0A0L0FAV8_9EUKA</name>
<dbReference type="RefSeq" id="XP_014147797.1">
    <property type="nucleotide sequence ID" value="XM_014292322.1"/>
</dbReference>
<reference evidence="1 2" key="1">
    <citation type="submission" date="2011-02" db="EMBL/GenBank/DDBJ databases">
        <title>The Genome Sequence of Sphaeroforma arctica JP610.</title>
        <authorList>
            <consortium name="The Broad Institute Genome Sequencing Platform"/>
            <person name="Russ C."/>
            <person name="Cuomo C."/>
            <person name="Young S.K."/>
            <person name="Zeng Q."/>
            <person name="Gargeya S."/>
            <person name="Alvarado L."/>
            <person name="Berlin A."/>
            <person name="Chapman S.B."/>
            <person name="Chen Z."/>
            <person name="Freedman E."/>
            <person name="Gellesch M."/>
            <person name="Goldberg J."/>
            <person name="Griggs A."/>
            <person name="Gujja S."/>
            <person name="Heilman E."/>
            <person name="Heiman D."/>
            <person name="Howarth C."/>
            <person name="Mehta T."/>
            <person name="Neiman D."/>
            <person name="Pearson M."/>
            <person name="Roberts A."/>
            <person name="Saif S."/>
            <person name="Shea T."/>
            <person name="Shenoy N."/>
            <person name="Sisk P."/>
            <person name="Stolte C."/>
            <person name="Sykes S."/>
            <person name="White J."/>
            <person name="Yandava C."/>
            <person name="Burger G."/>
            <person name="Gray M.W."/>
            <person name="Holland P.W.H."/>
            <person name="King N."/>
            <person name="Lang F.B.F."/>
            <person name="Roger A.J."/>
            <person name="Ruiz-Trillo I."/>
            <person name="Haas B."/>
            <person name="Nusbaum C."/>
            <person name="Birren B."/>
        </authorList>
    </citation>
    <scope>NUCLEOTIDE SEQUENCE [LARGE SCALE GENOMIC DNA]</scope>
    <source>
        <strain evidence="1 2">JP610</strain>
    </source>
</reference>
<sequence length="92" mass="10555">MLSFRQFQNFRTEVENHKRFRGDNTVMRMIDSCTQNGPDGKFGLLLLELVTTIGNASFIVSMRLLTSDVLVPHKHALITSMQVFLVTSKRIR</sequence>
<dbReference type="Proteomes" id="UP000054560">
    <property type="component" value="Unassembled WGS sequence"/>
</dbReference>
<evidence type="ECO:0000313" key="2">
    <source>
        <dbReference type="Proteomes" id="UP000054560"/>
    </source>
</evidence>